<feature type="transmembrane region" description="Helical" evidence="1">
    <location>
        <begin position="169"/>
        <end position="192"/>
    </location>
</feature>
<dbReference type="EMBL" id="LAOQ01000007">
    <property type="protein sequence ID" value="KJW03983.1"/>
    <property type="molecule type" value="Genomic_DNA"/>
</dbReference>
<dbReference type="Proteomes" id="UP000033736">
    <property type="component" value="Unassembled WGS sequence"/>
</dbReference>
<keyword evidence="1" id="KW-1133">Transmembrane helix</keyword>
<keyword evidence="1" id="KW-0812">Transmembrane</keyword>
<dbReference type="Gene3D" id="3.90.226.10">
    <property type="entry name" value="2-enoyl-CoA Hydratase, Chain A, domain 1"/>
    <property type="match status" value="1"/>
</dbReference>
<proteinExistence type="predicted"/>
<dbReference type="AlphaFoldDB" id="A0A0F3RCG3"/>
<keyword evidence="1" id="KW-0472">Membrane</keyword>
<sequence>MKLGYSWKYGPFELLTITAKNGWNAVIKNADLMHIPLPQYLANKEYQKIDKQKFNSHKDILQESQIVLENSSAKLILYQDVLIFVITTKMNCLNHEVFYLLQEAASKAENDGKNLYIYPQGNNFSAGADLKLLLSYIEDKNFHDLENLLKLGQQTMLHLKYSSVHVISLWSWCVALGVGLVPGWGGVTAMFARSNGNKTKLIRNISNIIEKNKTSSADYFKADYDVENMHVNMNKHYILEEALKLNLPKKIVPIPHKITYNSCNWLLISDKFMPFAYKDIIFCSNPSILVCFFETISGSNLPCLSLGIFSSIEPFSLIRFLLKLPFLAFSVPALSYLL</sequence>
<keyword evidence="3" id="KW-1185">Reference proteome</keyword>
<dbReference type="SUPFAM" id="SSF52096">
    <property type="entry name" value="ClpP/crotonase"/>
    <property type="match status" value="1"/>
</dbReference>
<reference evidence="2 3" key="1">
    <citation type="submission" date="2015-01" db="EMBL/GenBank/DDBJ databases">
        <title>Genome Sequencing of Rickettsiales /home/snadendla/prok_pipe/test/illegal_ec_num.txt.</title>
        <authorList>
            <person name="Daugherty S.C."/>
            <person name="Su Q."/>
            <person name="Abolude K."/>
            <person name="Beier-Sexton M."/>
            <person name="Carlyon J.A."/>
            <person name="Carter R."/>
            <person name="Day N.P."/>
            <person name="Dumler S.J."/>
            <person name="Dyachenko V."/>
            <person name="Godinez A."/>
            <person name="Kurtti T.J."/>
            <person name="Lichay M."/>
            <person name="Mullins K.E."/>
            <person name="Ott S."/>
            <person name="Pappas-Brown V."/>
            <person name="Paris D.H."/>
            <person name="Patel P."/>
            <person name="Richards A.L."/>
            <person name="Sadzewicz L."/>
            <person name="Sears K."/>
            <person name="Seidman D."/>
            <person name="Sengamalay N."/>
            <person name="Stenos J."/>
            <person name="Tallon L.J."/>
            <person name="Vincent G."/>
            <person name="Fraser C.M."/>
            <person name="Munderloh U."/>
            <person name="Dunning-Hotopp J.C."/>
        </authorList>
    </citation>
    <scope>NUCLEOTIDE SEQUENCE [LARGE SCALE GENOMIC DNA]</scope>
    <source>
        <strain evidence="2 3">T170-B</strain>
    </source>
</reference>
<comment type="caution">
    <text evidence="2">The sequence shown here is derived from an EMBL/GenBank/DDBJ whole genome shotgun (WGS) entry which is preliminary data.</text>
</comment>
<dbReference type="PATRIC" id="fig|1268837.3.peg.1736"/>
<evidence type="ECO:0000313" key="2">
    <source>
        <dbReference type="EMBL" id="KJW03983.1"/>
    </source>
</evidence>
<name>A0A0F3RCG3_9RICK</name>
<accession>A0A0F3RCG3</accession>
<organism evidence="2 3">
    <name type="scientific">Rickettsia argasii T170-B</name>
    <dbReference type="NCBI Taxonomy" id="1268837"/>
    <lineage>
        <taxon>Bacteria</taxon>
        <taxon>Pseudomonadati</taxon>
        <taxon>Pseudomonadota</taxon>
        <taxon>Alphaproteobacteria</taxon>
        <taxon>Rickettsiales</taxon>
        <taxon>Rickettsiaceae</taxon>
        <taxon>Rickettsieae</taxon>
        <taxon>Rickettsia</taxon>
        <taxon>spotted fever group</taxon>
    </lineage>
</organism>
<evidence type="ECO:0000313" key="3">
    <source>
        <dbReference type="Proteomes" id="UP000033736"/>
    </source>
</evidence>
<gene>
    <name evidence="2" type="ORF">RAT170B_1510</name>
</gene>
<protein>
    <submittedName>
        <fullName evidence="2">Putative fatty acid oxidation complex trifunctional enzyme domain protein</fullName>
    </submittedName>
</protein>
<dbReference type="InterPro" id="IPR029045">
    <property type="entry name" value="ClpP/crotonase-like_dom_sf"/>
</dbReference>
<evidence type="ECO:0000256" key="1">
    <source>
        <dbReference type="SAM" id="Phobius"/>
    </source>
</evidence>